<dbReference type="SMART" id="SM00450">
    <property type="entry name" value="RHOD"/>
    <property type="match status" value="1"/>
</dbReference>
<dbReference type="InterPro" id="IPR036873">
    <property type="entry name" value="Rhodanese-like_dom_sf"/>
</dbReference>
<keyword evidence="3" id="KW-1185">Reference proteome</keyword>
<dbReference type="EMBL" id="JAAAWP010000009">
    <property type="protein sequence ID" value="NDW22582.1"/>
    <property type="molecule type" value="Genomic_DNA"/>
</dbReference>
<comment type="caution">
    <text evidence="2">The sequence shown here is derived from an EMBL/GenBank/DDBJ whole genome shotgun (WGS) entry which is preliminary data.</text>
</comment>
<dbReference type="PANTHER" id="PTHR43031">
    <property type="entry name" value="FAD-DEPENDENT OXIDOREDUCTASE"/>
    <property type="match status" value="1"/>
</dbReference>
<dbReference type="AlphaFoldDB" id="A0A6L9MWH5"/>
<sequence length="134" mass="15092">MRLVVTGFLVAVGIALFLSLKFTAKATTQKEVEASPYLLERVASNDWLLIDVRSPEEYADGHIPGAINMPHENINSYLSELEQHKNKPIIIYCRSGRRAKLAMKVLQEHDFTDVMHLEGDILGWNEAGLALEQM</sequence>
<organism evidence="2 3">
    <name type="scientific">Alteromonas hispanica</name>
    <dbReference type="NCBI Taxonomy" id="315421"/>
    <lineage>
        <taxon>Bacteria</taxon>
        <taxon>Pseudomonadati</taxon>
        <taxon>Pseudomonadota</taxon>
        <taxon>Gammaproteobacteria</taxon>
        <taxon>Alteromonadales</taxon>
        <taxon>Alteromonadaceae</taxon>
        <taxon>Alteromonas/Salinimonas group</taxon>
        <taxon>Alteromonas</taxon>
    </lineage>
</organism>
<evidence type="ECO:0000313" key="3">
    <source>
        <dbReference type="Proteomes" id="UP000478837"/>
    </source>
</evidence>
<feature type="domain" description="Rhodanese" evidence="1">
    <location>
        <begin position="43"/>
        <end position="133"/>
    </location>
</feature>
<proteinExistence type="predicted"/>
<reference evidence="2 3" key="1">
    <citation type="submission" date="2020-01" db="EMBL/GenBank/DDBJ databases">
        <title>Genomes of bacteria type strains.</title>
        <authorList>
            <person name="Chen J."/>
            <person name="Zhu S."/>
            <person name="Yang J."/>
        </authorList>
    </citation>
    <scope>NUCLEOTIDE SEQUENCE [LARGE SCALE GENOMIC DNA]</scope>
    <source>
        <strain evidence="2 3">LMG 22958</strain>
    </source>
</reference>
<accession>A0A6L9MWH5</accession>
<dbReference type="CDD" id="cd00158">
    <property type="entry name" value="RHOD"/>
    <property type="match status" value="1"/>
</dbReference>
<dbReference type="PANTHER" id="PTHR43031:SF1">
    <property type="entry name" value="PYRIDINE NUCLEOTIDE-DISULPHIDE OXIDOREDUCTASE"/>
    <property type="match status" value="1"/>
</dbReference>
<dbReference type="RefSeq" id="WP_163112348.1">
    <property type="nucleotide sequence ID" value="NZ_JAAAWP010000009.1"/>
</dbReference>
<dbReference type="InterPro" id="IPR050229">
    <property type="entry name" value="GlpE_sulfurtransferase"/>
</dbReference>
<evidence type="ECO:0000259" key="1">
    <source>
        <dbReference type="PROSITE" id="PS50206"/>
    </source>
</evidence>
<gene>
    <name evidence="2" type="ORF">GTW09_13710</name>
</gene>
<dbReference type="InterPro" id="IPR001763">
    <property type="entry name" value="Rhodanese-like_dom"/>
</dbReference>
<evidence type="ECO:0000313" key="2">
    <source>
        <dbReference type="EMBL" id="NDW22582.1"/>
    </source>
</evidence>
<dbReference type="Pfam" id="PF00581">
    <property type="entry name" value="Rhodanese"/>
    <property type="match status" value="1"/>
</dbReference>
<protein>
    <submittedName>
        <fullName evidence="2">Rhodanese-like domain-containing protein</fullName>
    </submittedName>
</protein>
<dbReference type="Gene3D" id="3.40.250.10">
    <property type="entry name" value="Rhodanese-like domain"/>
    <property type="match status" value="1"/>
</dbReference>
<dbReference type="SUPFAM" id="SSF52821">
    <property type="entry name" value="Rhodanese/Cell cycle control phosphatase"/>
    <property type="match status" value="1"/>
</dbReference>
<name>A0A6L9MWH5_9ALTE</name>
<dbReference type="Proteomes" id="UP000478837">
    <property type="component" value="Unassembled WGS sequence"/>
</dbReference>
<dbReference type="PROSITE" id="PS50206">
    <property type="entry name" value="RHODANESE_3"/>
    <property type="match status" value="1"/>
</dbReference>